<feature type="domain" description="DUF11" evidence="2">
    <location>
        <begin position="270"/>
        <end position="417"/>
    </location>
</feature>
<evidence type="ECO:0000259" key="3">
    <source>
        <dbReference type="Pfam" id="PF19407"/>
    </source>
</evidence>
<name>A0ABR6RIM1_9BURK</name>
<feature type="domain" description="DUF11" evidence="2">
    <location>
        <begin position="588"/>
        <end position="714"/>
    </location>
</feature>
<evidence type="ECO:0000259" key="2">
    <source>
        <dbReference type="Pfam" id="PF01345"/>
    </source>
</evidence>
<gene>
    <name evidence="4" type="ORF">HNP33_003130</name>
</gene>
<organism evidence="4 5">
    <name type="scientific">Comamonas odontotermitis</name>
    <dbReference type="NCBI Taxonomy" id="379895"/>
    <lineage>
        <taxon>Bacteria</taxon>
        <taxon>Pseudomonadati</taxon>
        <taxon>Pseudomonadota</taxon>
        <taxon>Betaproteobacteria</taxon>
        <taxon>Burkholderiales</taxon>
        <taxon>Comamonadaceae</taxon>
        <taxon>Comamonas</taxon>
    </lineage>
</organism>
<feature type="domain" description="DUF11" evidence="2">
    <location>
        <begin position="431"/>
        <end position="560"/>
    </location>
</feature>
<dbReference type="EMBL" id="JACHKZ010000022">
    <property type="protein sequence ID" value="MBB6579020.1"/>
    <property type="molecule type" value="Genomic_DNA"/>
</dbReference>
<dbReference type="InterPro" id="IPR047589">
    <property type="entry name" value="DUF11_rpt"/>
</dbReference>
<dbReference type="Pfam" id="PF01345">
    <property type="entry name" value="DUF11"/>
    <property type="match status" value="5"/>
</dbReference>
<dbReference type="PANTHER" id="PTHR34819:SF3">
    <property type="entry name" value="CELL SURFACE PROTEIN"/>
    <property type="match status" value="1"/>
</dbReference>
<dbReference type="Pfam" id="PF19407">
    <property type="entry name" value="DUF5979"/>
    <property type="match status" value="2"/>
</dbReference>
<feature type="compositionally biased region" description="Gly residues" evidence="1">
    <location>
        <begin position="925"/>
        <end position="945"/>
    </location>
</feature>
<dbReference type="InterPro" id="IPR001434">
    <property type="entry name" value="OmcB-like_DUF11"/>
</dbReference>
<evidence type="ECO:0000313" key="4">
    <source>
        <dbReference type="EMBL" id="MBB6579020.1"/>
    </source>
</evidence>
<sequence>MDNNGPNAADGASFQDPLPAGITNVQATCTLATGGAACPTDLSVVNGTVAGTLATFPNLGKVRVEISGKFGVTGPSTLTNTANISPPGGVTDPLPNSNTSSISTAMRYEADLAVTKTQSSDTYQSGVPLTYTITLSNNGPGAADGVVLWDTLSNSFISHIAADLVFNQCTATGGAQCPDNASFPNRAGQSSYSPVFNATIPALPPGGTITVTYTMTPYLVPNAACGRPAGQLFNTASIQLLDGMNDTSPNNNQQSAILQVPGTPPCRQTDLQVTKTQEPATPQMGDLVTYTMELTNAGPEAADGAYISDVIRTHGGSAAYIDAAAQFQSCVADFGAVCPANSEFLNPSGSASYSTLFNTQVPVLPVNGRLTIVYQVQTGFNAPVPCGRTLGGLNNEFAANPPDGLDDSNTSNNFASVPIIVPATPECPKTDLAVTKTQSSDAYQPGVPVTYTVTVTNKGPNPADGASIADRLITFELGASLDVQSSVVNCTAANGAVCPGASAFPAPYAGSIGGFSGPFQTVVPKLPVGGSLTITYSLTYGYSQSTCNWPSGYLVNEFSAGPPDGTDELAPGDNQATVTMAQFNCSNVSVNKSVAPITANRGAMVTYSVDVYNAGPSDTTNVLFSDPLPQGVAFVDAACSVLTAPAACGASVNYDAATRTVSSTIASLGNGAAVRFVIHTTAGYQPGTYTNTGYATVAAGVVDPILASNESHVNLQIFNTSTPRTVTKVIEGMAAGLASPLTFTGTMVCGSQPAQVWSVTVPAGATSGTSAPVIFYDGDSCTATEDTPPAAPAGYAWVGAPEISAQDAGFTVTNRVQRQTAGIALTKRITGDTAAAALVNGTFDFSLNCGVDGVHQLSVTIANGQTASASLGALPANASCSVTETGKANPPVGFNWGAPGYSANPVTIPAAGNAQVEVVNPLVGGDDGGGGSGGGGGGGSVGGGSKPAPNPVPVGGPWGYLLLALTMGWLAAARFRVARQG</sequence>
<feature type="domain" description="DUF5979" evidence="3">
    <location>
        <begin position="824"/>
        <end position="919"/>
    </location>
</feature>
<proteinExistence type="predicted"/>
<dbReference type="Proteomes" id="UP000562492">
    <property type="component" value="Unassembled WGS sequence"/>
</dbReference>
<dbReference type="InterPro" id="IPR051172">
    <property type="entry name" value="Chlamydia_OmcB"/>
</dbReference>
<evidence type="ECO:0000313" key="5">
    <source>
        <dbReference type="Proteomes" id="UP000562492"/>
    </source>
</evidence>
<feature type="region of interest" description="Disordered" evidence="1">
    <location>
        <begin position="77"/>
        <end position="97"/>
    </location>
</feature>
<dbReference type="Gene3D" id="2.60.40.10">
    <property type="entry name" value="Immunoglobulins"/>
    <property type="match status" value="3"/>
</dbReference>
<comment type="caution">
    <text evidence="4">The sequence shown here is derived from an EMBL/GenBank/DDBJ whole genome shotgun (WGS) entry which is preliminary data.</text>
</comment>
<dbReference type="InterPro" id="IPR046022">
    <property type="entry name" value="DUF5979"/>
</dbReference>
<dbReference type="PANTHER" id="PTHR34819">
    <property type="entry name" value="LARGE CYSTEINE-RICH PERIPLASMIC PROTEIN OMCB"/>
    <property type="match status" value="1"/>
</dbReference>
<feature type="domain" description="DUF5979" evidence="3">
    <location>
        <begin position="725"/>
        <end position="802"/>
    </location>
</feature>
<feature type="region of interest" description="Disordered" evidence="1">
    <location>
        <begin position="922"/>
        <end position="950"/>
    </location>
</feature>
<protein>
    <submittedName>
        <fullName evidence="4">Repeat protein (TIGR01451 family)</fullName>
    </submittedName>
</protein>
<keyword evidence="5" id="KW-1185">Reference proteome</keyword>
<dbReference type="NCBIfam" id="TIGR01451">
    <property type="entry name" value="B_ant_repeat"/>
    <property type="match status" value="5"/>
</dbReference>
<accession>A0ABR6RIM1</accession>
<feature type="domain" description="DUF11" evidence="2">
    <location>
        <begin position="2"/>
        <end position="103"/>
    </location>
</feature>
<dbReference type="InterPro" id="IPR013783">
    <property type="entry name" value="Ig-like_fold"/>
</dbReference>
<reference evidence="4 5" key="1">
    <citation type="submission" date="2020-08" db="EMBL/GenBank/DDBJ databases">
        <title>Functional genomics of gut bacteria from endangered species of beetles.</title>
        <authorList>
            <person name="Carlos-Shanley C."/>
        </authorList>
    </citation>
    <scope>NUCLEOTIDE SEQUENCE [LARGE SCALE GENOMIC DNA]</scope>
    <source>
        <strain evidence="4 5">S00124</strain>
    </source>
</reference>
<feature type="domain" description="DUF11" evidence="2">
    <location>
        <begin position="111"/>
        <end position="256"/>
    </location>
</feature>
<evidence type="ECO:0000256" key="1">
    <source>
        <dbReference type="SAM" id="MobiDB-lite"/>
    </source>
</evidence>